<proteinExistence type="predicted"/>
<comment type="caution">
    <text evidence="1">The sequence shown here is derived from an EMBL/GenBank/DDBJ whole genome shotgun (WGS) entry which is preliminary data.</text>
</comment>
<protein>
    <submittedName>
        <fullName evidence="1">Uncharacterized protein</fullName>
    </submittedName>
</protein>
<gene>
    <name evidence="1" type="ORF">DI551_00695</name>
</gene>
<evidence type="ECO:0000313" key="2">
    <source>
        <dbReference type="Proteomes" id="UP000249417"/>
    </source>
</evidence>
<dbReference type="EMBL" id="QFQB01000002">
    <property type="protein sequence ID" value="PZQ48881.1"/>
    <property type="molecule type" value="Genomic_DNA"/>
</dbReference>
<evidence type="ECO:0000313" key="1">
    <source>
        <dbReference type="EMBL" id="PZQ48881.1"/>
    </source>
</evidence>
<dbReference type="AlphaFoldDB" id="A0A2W5N5V5"/>
<name>A0A2W5N5V5_9BACT</name>
<dbReference type="Proteomes" id="UP000249417">
    <property type="component" value="Unassembled WGS sequence"/>
</dbReference>
<reference evidence="1 2" key="1">
    <citation type="submission" date="2017-08" db="EMBL/GenBank/DDBJ databases">
        <title>Infants hospitalized years apart are colonized by the same room-sourced microbial strains.</title>
        <authorList>
            <person name="Brooks B."/>
            <person name="Olm M.R."/>
            <person name="Firek B.A."/>
            <person name="Baker R."/>
            <person name="Thomas B.C."/>
            <person name="Morowitz M.J."/>
            <person name="Banfield J.F."/>
        </authorList>
    </citation>
    <scope>NUCLEOTIDE SEQUENCE [LARGE SCALE GENOMIC DNA]</scope>
    <source>
        <strain evidence="1">S2_005_002_R2_29</strain>
    </source>
</reference>
<sequence>MMMISPASMTGRRTAILHIFLRPIPKPFGFQAIQKSQRGMANKFCRGAVSHLSRSLSRWFCLRLNGLGDLSRCRALNPSHICTHAHAITRKNASATARQRDIFAPFFLFSFYSKGIEKERTVSLLSRCCRARILIGGNQLNTGVE</sequence>
<accession>A0A2W5N5V5</accession>
<organism evidence="1 2">
    <name type="scientific">Micavibrio aeruginosavorus</name>
    <dbReference type="NCBI Taxonomy" id="349221"/>
    <lineage>
        <taxon>Bacteria</taxon>
        <taxon>Pseudomonadati</taxon>
        <taxon>Bdellovibrionota</taxon>
        <taxon>Bdellovibrionia</taxon>
        <taxon>Bdellovibrionales</taxon>
        <taxon>Pseudobdellovibrionaceae</taxon>
        <taxon>Micavibrio</taxon>
    </lineage>
</organism>